<dbReference type="Pfam" id="PF00389">
    <property type="entry name" value="2-Hacid_dh"/>
    <property type="match status" value="1"/>
</dbReference>
<protein>
    <submittedName>
        <fullName evidence="5">Hydroxyacid dehydrogenase</fullName>
    </submittedName>
</protein>
<dbReference type="Pfam" id="PF02826">
    <property type="entry name" value="2-Hacid_dh_C"/>
    <property type="match status" value="1"/>
</dbReference>
<evidence type="ECO:0000256" key="1">
    <source>
        <dbReference type="ARBA" id="ARBA00023002"/>
    </source>
</evidence>
<evidence type="ECO:0000313" key="6">
    <source>
        <dbReference type="Proteomes" id="UP000689967"/>
    </source>
</evidence>
<organism evidence="5 6">
    <name type="scientific">Falsiroseomonas oleicola</name>
    <dbReference type="NCBI Taxonomy" id="2801474"/>
    <lineage>
        <taxon>Bacteria</taxon>
        <taxon>Pseudomonadati</taxon>
        <taxon>Pseudomonadota</taxon>
        <taxon>Alphaproteobacteria</taxon>
        <taxon>Acetobacterales</taxon>
        <taxon>Roseomonadaceae</taxon>
        <taxon>Falsiroseomonas</taxon>
    </lineage>
</organism>
<keyword evidence="1 2" id="KW-0560">Oxidoreductase</keyword>
<keyword evidence="6" id="KW-1185">Reference proteome</keyword>
<gene>
    <name evidence="5" type="ORF">JJQ90_13205</name>
</gene>
<dbReference type="InterPro" id="IPR029753">
    <property type="entry name" value="D-isomer_DH_CS"/>
</dbReference>
<comment type="caution">
    <text evidence="5">The sequence shown here is derived from an EMBL/GenBank/DDBJ whole genome shotgun (WGS) entry which is preliminary data.</text>
</comment>
<sequence>MPHVICVRPIHEEAIARMRATPGVTVEVLMDLSPESMAANLPKADALIVRTIRIDRAFLANCPNLKILVRHGVGYDIVDVPALTERGIPLAITPEANAVSVAEHALMMMLACARKLPAFNANMHQPTPVWGSQPSLPTFDLAGKTVLVMGFGRIGTRVAKLCAAFGMHVLVRDPNVAKGSIRGLGFEPVDDAAEAAGRADIVTLHVPSSAETRNLADAAFIARMKKGAVLVNTARGTVLDQNALEAALRAGHLSAAGIDVFEEEPVETPISLLSAPNLIMTPHVAASTAEGLRRMALDSAAAALACFTGTLDPDVIVNKEVLPRRN</sequence>
<comment type="similarity">
    <text evidence="2">Belongs to the D-isomer specific 2-hydroxyacid dehydrogenase family.</text>
</comment>
<proteinExistence type="inferred from homology"/>
<dbReference type="PANTHER" id="PTHR42938:SF47">
    <property type="entry name" value="HYDROXYPYRUVATE REDUCTASE"/>
    <property type="match status" value="1"/>
</dbReference>
<dbReference type="RefSeq" id="WP_216876075.1">
    <property type="nucleotide sequence ID" value="NZ_JAERQM010000003.1"/>
</dbReference>
<name>A0ABS6HAE5_9PROT</name>
<dbReference type="EMBL" id="JAERQM010000003">
    <property type="protein sequence ID" value="MBU8544673.1"/>
    <property type="molecule type" value="Genomic_DNA"/>
</dbReference>
<dbReference type="InterPro" id="IPR006139">
    <property type="entry name" value="D-isomer_2_OHA_DH_cat_dom"/>
</dbReference>
<dbReference type="PROSITE" id="PS00671">
    <property type="entry name" value="D_2_HYDROXYACID_DH_3"/>
    <property type="match status" value="1"/>
</dbReference>
<evidence type="ECO:0000313" key="5">
    <source>
        <dbReference type="EMBL" id="MBU8544673.1"/>
    </source>
</evidence>
<feature type="domain" description="D-isomer specific 2-hydroxyacid dehydrogenase catalytic" evidence="3">
    <location>
        <begin position="5"/>
        <end position="313"/>
    </location>
</feature>
<feature type="domain" description="D-isomer specific 2-hydroxyacid dehydrogenase NAD-binding" evidence="4">
    <location>
        <begin position="106"/>
        <end position="285"/>
    </location>
</feature>
<dbReference type="CDD" id="cd12173">
    <property type="entry name" value="PGDH_4"/>
    <property type="match status" value="1"/>
</dbReference>
<accession>A0ABS6HAE5</accession>
<reference evidence="5 6" key="1">
    <citation type="submission" date="2021-01" db="EMBL/GenBank/DDBJ databases">
        <title>Roseomonas sp. nov, a bacterium isolated from an oil production mixture in Yumen Oilfield.</title>
        <authorList>
            <person name="Wu D."/>
        </authorList>
    </citation>
    <scope>NUCLEOTIDE SEQUENCE [LARGE SCALE GENOMIC DNA]</scope>
    <source>
        <strain evidence="5 6">ROY-5-3</strain>
    </source>
</reference>
<evidence type="ECO:0000259" key="4">
    <source>
        <dbReference type="Pfam" id="PF02826"/>
    </source>
</evidence>
<dbReference type="InterPro" id="IPR006140">
    <property type="entry name" value="D-isomer_DH_NAD-bd"/>
</dbReference>
<dbReference type="PANTHER" id="PTHR42938">
    <property type="entry name" value="FORMATE DEHYDROGENASE 1"/>
    <property type="match status" value="1"/>
</dbReference>
<dbReference type="Proteomes" id="UP000689967">
    <property type="component" value="Unassembled WGS sequence"/>
</dbReference>
<evidence type="ECO:0000259" key="3">
    <source>
        <dbReference type="Pfam" id="PF00389"/>
    </source>
</evidence>
<evidence type="ECO:0000256" key="2">
    <source>
        <dbReference type="RuleBase" id="RU003719"/>
    </source>
</evidence>